<proteinExistence type="predicted"/>
<dbReference type="Proteomes" id="UP000241474">
    <property type="component" value="Segment"/>
</dbReference>
<sequence length="601" mass="70775">MIPVTILTISHFNRSDFLKILSKCVKKQDYPNIKEWVIIDTSFVGYYKTQQDLSSLIEEFRNDTDLPAIVYNKATTNNIGGWRNEGNSYVSGDIIVCMDDDDYYPPMRISHAVEKLKDKSSLIAGCDKMYFFDIHYNEFYLFNGFGQTHSTNNCMAYWREYINSHTYDETVTHAEETKFTNDFKEPMIQLETDKTVLQFSHNINTYDKKHIIHTNHVLPKEVKYITLLNKSIREFINNDEIYNDYETIFNKLRLPVKSEYDIVYYLGLCPQWSPLQKNLGGSEQAVIYLATEWAKQGKKVAVYGNLIHFGTIDGVEYIDFKKFQFWNQYDILILWRLYGFYPHINYNLKARKLLVDIHDNIPEPYELLMRYKNKITHWMVKSQYHKSYIEAITGQELSNGVIIPNGVRIKEFQKSVVETRNQFRMCYCSCYVRGLHRILSGIWPIIHQLEPRAELHVYYGMDLIVDENYKKELKQLLSQPGVMDHGKQPIEIINREKHMSNFHFYYSDYPGETDCITIKESLVAGCIPIISDFGVFKERHGVHLKWLPNTADFNQNIAHIVIELLHDTNIQEQLRKELVNSSTIISWEKIANEWINLFETP</sequence>
<dbReference type="CDD" id="cd00761">
    <property type="entry name" value="Glyco_tranf_GTA_type"/>
    <property type="match status" value="1"/>
</dbReference>
<accession>A0A0G2Y599</accession>
<name>A0A0G2Y599_MIMIV</name>
<organismHost>
    <name type="scientific">Acanthamoeba polyphaga</name>
    <name type="common">Amoeba</name>
    <dbReference type="NCBI Taxonomy" id="5757"/>
</organismHost>
<protein>
    <submittedName>
        <fullName evidence="2">Putative glycosyl-transferase</fullName>
    </submittedName>
</protein>
<dbReference type="SUPFAM" id="SSF53448">
    <property type="entry name" value="Nucleotide-diphospho-sugar transferases"/>
    <property type="match status" value="1"/>
</dbReference>
<dbReference type="Gene3D" id="3.90.550.10">
    <property type="entry name" value="Spore Coat Polysaccharide Biosynthesis Protein SpsA, Chain A"/>
    <property type="match status" value="1"/>
</dbReference>
<organism evidence="2 3">
    <name type="scientific">Acanthamoeba polyphaga mimivirus</name>
    <name type="common">APMV</name>
    <dbReference type="NCBI Taxonomy" id="212035"/>
    <lineage>
        <taxon>Viruses</taxon>
        <taxon>Varidnaviria</taxon>
        <taxon>Bamfordvirae</taxon>
        <taxon>Nucleocytoviricota</taxon>
        <taxon>Megaviricetes</taxon>
        <taxon>Imitervirales</taxon>
        <taxon>Mimiviridae</taxon>
        <taxon>Megamimivirinae</taxon>
        <taxon>Mimivirus</taxon>
        <taxon>Mimivirus bradfordmassiliense</taxon>
    </lineage>
</organism>
<evidence type="ECO:0000313" key="3">
    <source>
        <dbReference type="Proteomes" id="UP000241474"/>
    </source>
</evidence>
<dbReference type="Gene3D" id="3.40.50.2000">
    <property type="entry name" value="Glycogen Phosphorylase B"/>
    <property type="match status" value="1"/>
</dbReference>
<evidence type="ECO:0000259" key="1">
    <source>
        <dbReference type="Pfam" id="PF00535"/>
    </source>
</evidence>
<dbReference type="InterPro" id="IPR001173">
    <property type="entry name" value="Glyco_trans_2-like"/>
</dbReference>
<feature type="domain" description="Glycosyltransferase 2-like" evidence="1">
    <location>
        <begin position="9"/>
        <end position="126"/>
    </location>
</feature>
<dbReference type="GO" id="GO:0016740">
    <property type="term" value="F:transferase activity"/>
    <property type="evidence" value="ECO:0007669"/>
    <property type="project" value="UniProtKB-KW"/>
</dbReference>
<reference evidence="2 3" key="1">
    <citation type="submission" date="2014-10" db="EMBL/GenBank/DDBJ databases">
        <title>Pan-genome analysis of Brazilian lineage A amoebal mimiviruses.</title>
        <authorList>
            <person name="Assis F.L."/>
            <person name="Abrahao J.S."/>
            <person name="Kroon E.G."/>
            <person name="Dornas F.P."/>
            <person name="Andrade K.R."/>
            <person name="Borato P.V.M."/>
            <person name="Pilotto M.R."/>
            <person name="Benamar S."/>
            <person name="LaScola B."/>
            <person name="Colson P."/>
        </authorList>
    </citation>
    <scope>NUCLEOTIDE SEQUENCE [LARGE SCALE GENOMIC DNA]</scope>
    <source>
        <strain evidence="2 3">Oyster</strain>
    </source>
</reference>
<dbReference type="EMBL" id="KM982401">
    <property type="protein sequence ID" value="AKI78952.1"/>
    <property type="molecule type" value="Genomic_DNA"/>
</dbReference>
<dbReference type="SUPFAM" id="SSF53756">
    <property type="entry name" value="UDP-Glycosyltransferase/glycogen phosphorylase"/>
    <property type="match status" value="1"/>
</dbReference>
<dbReference type="Pfam" id="PF00535">
    <property type="entry name" value="Glycos_transf_2"/>
    <property type="match status" value="1"/>
</dbReference>
<evidence type="ECO:0000313" key="2">
    <source>
        <dbReference type="EMBL" id="AKI78952.1"/>
    </source>
</evidence>
<dbReference type="InterPro" id="IPR029044">
    <property type="entry name" value="Nucleotide-diphossugar_trans"/>
</dbReference>
<keyword evidence="2" id="KW-0808">Transferase</keyword>